<feature type="domain" description="Glycosyl hydrolase family 13 catalytic" evidence="3">
    <location>
        <begin position="384"/>
        <end position="758"/>
    </location>
</feature>
<comment type="caution">
    <text evidence="4">The sequence shown here is derived from an EMBL/GenBank/DDBJ whole genome shotgun (WGS) entry which is preliminary data.</text>
</comment>
<evidence type="ECO:0000256" key="1">
    <source>
        <dbReference type="ARBA" id="ARBA00008061"/>
    </source>
</evidence>
<dbReference type="Pfam" id="PF00128">
    <property type="entry name" value="Alpha-amylase"/>
    <property type="match status" value="2"/>
</dbReference>
<feature type="signal peptide" evidence="2">
    <location>
        <begin position="1"/>
        <end position="19"/>
    </location>
</feature>
<dbReference type="Proteomes" id="UP001597112">
    <property type="component" value="Unassembled WGS sequence"/>
</dbReference>
<keyword evidence="4" id="KW-0378">Hydrolase</keyword>
<comment type="similarity">
    <text evidence="1">Belongs to the glycosyl hydrolase 13 family.</text>
</comment>
<dbReference type="SUPFAM" id="SSF51445">
    <property type="entry name" value="(Trans)glycosidases"/>
    <property type="match status" value="1"/>
</dbReference>
<evidence type="ECO:0000259" key="3">
    <source>
        <dbReference type="SMART" id="SM00642"/>
    </source>
</evidence>
<feature type="chain" id="PRO_5047108488" evidence="2">
    <location>
        <begin position="20"/>
        <end position="943"/>
    </location>
</feature>
<dbReference type="Pfam" id="PF02922">
    <property type="entry name" value="CBM_48"/>
    <property type="match status" value="1"/>
</dbReference>
<dbReference type="Pfam" id="PF18962">
    <property type="entry name" value="Por_Secre_tail"/>
    <property type="match status" value="1"/>
</dbReference>
<keyword evidence="2" id="KW-0732">Signal</keyword>
<dbReference type="Gene3D" id="2.60.40.10">
    <property type="entry name" value="Immunoglobulins"/>
    <property type="match status" value="1"/>
</dbReference>
<organism evidence="4 5">
    <name type="scientific">Ohtaekwangia kribbensis</name>
    <dbReference type="NCBI Taxonomy" id="688913"/>
    <lineage>
        <taxon>Bacteria</taxon>
        <taxon>Pseudomonadati</taxon>
        <taxon>Bacteroidota</taxon>
        <taxon>Cytophagia</taxon>
        <taxon>Cytophagales</taxon>
        <taxon>Fulvivirgaceae</taxon>
        <taxon>Ohtaekwangia</taxon>
    </lineage>
</organism>
<sequence>MKKLIFFVGWMTAATWAMAQVTTSPVFPVADQPVTITVDVTGTGLENFNWNNTTNPVYIWAWLPDCSASCDAPTNVNPATTAQEAAKAFRITTNKFQITLTPTAFFNKPAAEITRMGFLLKATDWAGGKTPDYILQMTTPDDFIVSFATPTSSPLFKSQGEQLPITANVSEAADLVLKINNNTVASVADATTLSYTHTIAEAPGTYDVTISADNGEAVKTKSFQYIVRKATVTVARPAGIVDGINYGSDPTKVVLSLWAPGKSSVYIRGDFNDWKLDPAYLMNKDGEHFWIELTGLTAGQEYAYQYLVEESVWIADPYADKILDPDDQYIPASIYPNLKMFPSAALHSQWYFNRLAVFQTGQVAYTWQTTNYERPAKEKLIVYELLIRDFFSSDERSYQNLIDTIGYFKRLGANAIELMPIMEFNGNDSWGYNPAFMFAPDKYYGPKNKLKEFIDRCHAQGIAVIFDIAMNHQDMPNAYVMMDFDFTASKPTANNKWFNTDAKHPFNVFYDMNHESSYTKKYLDTVNYYWLNEYKIDGFRFDLSKGFTQTNNPNDVNAWSAYDASRIALLKRMADEIWSHSPETYIILEHLAVNDEEKELAEYRAAEGKGMMLWGNLNYAYGQNTMGYASGSDINTIYYANRNWTVPHLVGYMESHDEERIMFKNLQYGNSSGAYSIKTEVTALDRVKAASLLFYTIPGPKMLWQFGEMGYDESINRCPDGTISDDCRVSAKPVKWEYLEEPLHAALFDHTAELISLRKTYDVFTEGAVTITGGASLVKQVTLKNNPYTETPASTSEMNAQLTVNFELTSKTVNIAFPHTGTWYDYYDEGKPVQVTNATLPMLLPAGSYKLFTDVPLKEVPVTGIEDLIPGAGIHPNPTANTFRIELASGMVREVKLFDTKGAEQPIRVSGDEIDMAHLNAGLYLLRVTTSTGKQLSGKVIKK</sequence>
<accession>A0ABW3JVS1</accession>
<keyword evidence="5" id="KW-1185">Reference proteome</keyword>
<reference evidence="5" key="1">
    <citation type="journal article" date="2019" name="Int. J. Syst. Evol. Microbiol.">
        <title>The Global Catalogue of Microorganisms (GCM) 10K type strain sequencing project: providing services to taxonomists for standard genome sequencing and annotation.</title>
        <authorList>
            <consortium name="The Broad Institute Genomics Platform"/>
            <consortium name="The Broad Institute Genome Sequencing Center for Infectious Disease"/>
            <person name="Wu L."/>
            <person name="Ma J."/>
        </authorList>
    </citation>
    <scope>NUCLEOTIDE SEQUENCE [LARGE SCALE GENOMIC DNA]</scope>
    <source>
        <strain evidence="5">CCUG 58938</strain>
    </source>
</reference>
<gene>
    <name evidence="4" type="ORF">ACFQ21_01675</name>
</gene>
<dbReference type="NCBIfam" id="TIGR04183">
    <property type="entry name" value="Por_Secre_tail"/>
    <property type="match status" value="1"/>
</dbReference>
<name>A0ABW3JVS1_9BACT</name>
<dbReference type="InterPro" id="IPR026444">
    <property type="entry name" value="Secre_tail"/>
</dbReference>
<protein>
    <submittedName>
        <fullName evidence="4">Alpha-amylase family glycosyl hydrolase</fullName>
    </submittedName>
</protein>
<dbReference type="SUPFAM" id="SSF81296">
    <property type="entry name" value="E set domains"/>
    <property type="match status" value="1"/>
</dbReference>
<dbReference type="CDD" id="cd11350">
    <property type="entry name" value="AmyAc_4"/>
    <property type="match status" value="1"/>
</dbReference>
<dbReference type="Gene3D" id="3.20.20.80">
    <property type="entry name" value="Glycosidases"/>
    <property type="match status" value="1"/>
</dbReference>
<evidence type="ECO:0000256" key="2">
    <source>
        <dbReference type="SAM" id="SignalP"/>
    </source>
</evidence>
<evidence type="ECO:0000313" key="4">
    <source>
        <dbReference type="EMBL" id="MFD0997987.1"/>
    </source>
</evidence>
<dbReference type="InterPro" id="IPR014756">
    <property type="entry name" value="Ig_E-set"/>
</dbReference>
<evidence type="ECO:0000313" key="5">
    <source>
        <dbReference type="Proteomes" id="UP001597112"/>
    </source>
</evidence>
<proteinExistence type="inferred from homology"/>
<dbReference type="InterPro" id="IPR004193">
    <property type="entry name" value="Glyco_hydro_13_N"/>
</dbReference>
<dbReference type="EMBL" id="JBHTKA010000001">
    <property type="protein sequence ID" value="MFD0997987.1"/>
    <property type="molecule type" value="Genomic_DNA"/>
</dbReference>
<dbReference type="InterPro" id="IPR006047">
    <property type="entry name" value="GH13_cat_dom"/>
</dbReference>
<dbReference type="RefSeq" id="WP_377573894.1">
    <property type="nucleotide sequence ID" value="NZ_JBHTKA010000001.1"/>
</dbReference>
<dbReference type="SMART" id="SM00642">
    <property type="entry name" value="Aamy"/>
    <property type="match status" value="1"/>
</dbReference>
<dbReference type="InterPro" id="IPR013783">
    <property type="entry name" value="Ig-like_fold"/>
</dbReference>
<dbReference type="InterPro" id="IPR017853">
    <property type="entry name" value="GH"/>
</dbReference>
<dbReference type="PANTHER" id="PTHR43002">
    <property type="entry name" value="GLYCOGEN DEBRANCHING ENZYME"/>
    <property type="match status" value="1"/>
</dbReference>
<dbReference type="GO" id="GO:0016787">
    <property type="term" value="F:hydrolase activity"/>
    <property type="evidence" value="ECO:0007669"/>
    <property type="project" value="UniProtKB-KW"/>
</dbReference>